<keyword evidence="2" id="KW-0496">Mitochondrion</keyword>
<dbReference type="AlphaFoldDB" id="V5JG57"/>
<keyword evidence="1" id="KW-0472">Membrane</keyword>
<gene>
    <name evidence="2" type="primary">sdhD</name>
    <name evidence="2" type="ORF">Geli.vagu.mt.27</name>
</gene>
<keyword evidence="1" id="KW-0812">Transmembrane</keyword>
<reference evidence="2" key="1">
    <citation type="journal article" date="2014" name="Mitochondrial DNA">
        <title>Complete mitochondrial genome of the agarophyte red alga Gelidium vagum (Gelidiales).</title>
        <authorList>
            <person name="Yang E.C."/>
            <person name="Kim K.M."/>
            <person name="Boo G.H."/>
            <person name="Lee J.H."/>
            <person name="Boo S.M."/>
            <person name="Yoon H.S."/>
        </authorList>
    </citation>
    <scope>NUCLEOTIDE SEQUENCE</scope>
</reference>
<keyword evidence="1" id="KW-1133">Transmembrane helix</keyword>
<protein>
    <submittedName>
        <fullName evidence="2">Succinate:cytochrome c oxidoreductase subunit 4</fullName>
    </submittedName>
</protein>
<dbReference type="GeneID" id="18056278"/>
<sequence>MLQKFNWFSLRWGALVIAGSLLVDIEFLILNIGFCFFHISLGFKAIIKDYIHIEKIHLIFLTSVKICYLELIRHSIELFI</sequence>
<feature type="transmembrane region" description="Helical" evidence="1">
    <location>
        <begin position="12"/>
        <end position="39"/>
    </location>
</feature>
<organism evidence="2">
    <name type="scientific">Gelidium vagum</name>
    <name type="common">Red alga</name>
    <dbReference type="NCBI Taxonomy" id="35171"/>
    <lineage>
        <taxon>Eukaryota</taxon>
        <taxon>Rhodophyta</taxon>
        <taxon>Florideophyceae</taxon>
        <taxon>Rhodymeniophycidae</taxon>
        <taxon>Gelidiales</taxon>
        <taxon>Gelidiaceae</taxon>
        <taxon>Gelidium</taxon>
    </lineage>
</organism>
<evidence type="ECO:0000313" key="2">
    <source>
        <dbReference type="EMBL" id="AGO19323.1"/>
    </source>
</evidence>
<accession>V5JG57</accession>
<evidence type="ECO:0000256" key="1">
    <source>
        <dbReference type="SAM" id="Phobius"/>
    </source>
</evidence>
<proteinExistence type="predicted"/>
<name>V5JG57_GELVA</name>
<dbReference type="EMBL" id="KC875854">
    <property type="protein sequence ID" value="AGO19323.1"/>
    <property type="molecule type" value="Genomic_DNA"/>
</dbReference>
<dbReference type="RefSeq" id="YP_008963209.1">
    <property type="nucleotide sequence ID" value="NC_023077.1"/>
</dbReference>
<geneLocation type="mitochondrion" evidence="2"/>